<protein>
    <submittedName>
        <fullName evidence="1">Uncharacterized protein</fullName>
    </submittedName>
</protein>
<keyword evidence="2" id="KW-1185">Reference proteome</keyword>
<dbReference type="EMBL" id="CAKXZT010000144">
    <property type="protein sequence ID" value="CAH2405583.1"/>
    <property type="molecule type" value="Genomic_DNA"/>
</dbReference>
<evidence type="ECO:0000313" key="1">
    <source>
        <dbReference type="EMBL" id="CAH2405583.1"/>
    </source>
</evidence>
<proteinExistence type="predicted"/>
<dbReference type="Proteomes" id="UP001153050">
    <property type="component" value="Unassembled WGS sequence"/>
</dbReference>
<sequence length="137" mass="15198">MENDLGRSSGWSRGFVKLRKVREIGKYAGAVSGEISDEVLSYISYLFCQAGQLQEFTGLCEKLTMCASVSLAFVAKFVDLKLQICRQLILHVFPPIKPAANPVCSPSGQLELLSHHLFRVEYSLENELARPHVANAL</sequence>
<gene>
    <name evidence="1" type="ORF">MES5069_480004</name>
</gene>
<accession>A0ABM9E8V2</accession>
<name>A0ABM9E8V2_9HYPH</name>
<reference evidence="1 2" key="1">
    <citation type="submission" date="2022-03" db="EMBL/GenBank/DDBJ databases">
        <authorList>
            <person name="Brunel B."/>
        </authorList>
    </citation>
    <scope>NUCLEOTIDE SEQUENCE [LARGE SCALE GENOMIC DNA]</scope>
    <source>
        <strain evidence="1">STM5069sample</strain>
    </source>
</reference>
<evidence type="ECO:0000313" key="2">
    <source>
        <dbReference type="Proteomes" id="UP001153050"/>
    </source>
</evidence>
<organism evidence="1 2">
    <name type="scientific">Mesorhizobium escarrei</name>
    <dbReference type="NCBI Taxonomy" id="666018"/>
    <lineage>
        <taxon>Bacteria</taxon>
        <taxon>Pseudomonadati</taxon>
        <taxon>Pseudomonadota</taxon>
        <taxon>Alphaproteobacteria</taxon>
        <taxon>Hyphomicrobiales</taxon>
        <taxon>Phyllobacteriaceae</taxon>
        <taxon>Mesorhizobium</taxon>
    </lineage>
</organism>
<comment type="caution">
    <text evidence="1">The sequence shown here is derived from an EMBL/GenBank/DDBJ whole genome shotgun (WGS) entry which is preliminary data.</text>
</comment>